<dbReference type="RefSeq" id="WP_249097673.1">
    <property type="nucleotide sequence ID" value="NZ_JAMAST010000002.1"/>
</dbReference>
<evidence type="ECO:0000256" key="1">
    <source>
        <dbReference type="SAM" id="Phobius"/>
    </source>
</evidence>
<keyword evidence="1" id="KW-0472">Membrane</keyword>
<proteinExistence type="predicted"/>
<accession>A0ABT0M7Y2</accession>
<dbReference type="Pfam" id="PF00188">
    <property type="entry name" value="CAP"/>
    <property type="match status" value="1"/>
</dbReference>
<feature type="domain" description="SCP" evidence="2">
    <location>
        <begin position="237"/>
        <end position="343"/>
    </location>
</feature>
<dbReference type="InterPro" id="IPR029410">
    <property type="entry name" value="CAP_assoc"/>
</dbReference>
<dbReference type="InterPro" id="IPR014044">
    <property type="entry name" value="CAP_dom"/>
</dbReference>
<dbReference type="CDD" id="cd05379">
    <property type="entry name" value="CAP_bacterial"/>
    <property type="match status" value="1"/>
</dbReference>
<keyword evidence="1" id="KW-1133">Transmembrane helix</keyword>
<reference evidence="4 5" key="1">
    <citation type="submission" date="2022-05" db="EMBL/GenBank/DDBJ databases">
        <title>Sporolactobacillus sp nov CPB3-1, isolated from tree bark (Mangifera indica L.).</title>
        <authorList>
            <person name="Phuengjayaem S."/>
            <person name="Tanasupawat S."/>
        </authorList>
    </citation>
    <scope>NUCLEOTIDE SEQUENCE [LARGE SCALE GENOMIC DNA]</scope>
    <source>
        <strain evidence="4 5">CPB3-1</strain>
    </source>
</reference>
<dbReference type="Gene3D" id="3.40.33.10">
    <property type="entry name" value="CAP"/>
    <property type="match status" value="1"/>
</dbReference>
<evidence type="ECO:0000313" key="5">
    <source>
        <dbReference type="Proteomes" id="UP001203004"/>
    </source>
</evidence>
<evidence type="ECO:0000259" key="3">
    <source>
        <dbReference type="Pfam" id="PF14504"/>
    </source>
</evidence>
<dbReference type="PANTHER" id="PTHR31157">
    <property type="entry name" value="SCP DOMAIN-CONTAINING PROTEIN"/>
    <property type="match status" value="1"/>
</dbReference>
<organism evidence="4 5">
    <name type="scientific">Sporolactobacillus mangiferae</name>
    <dbReference type="NCBI Taxonomy" id="2940498"/>
    <lineage>
        <taxon>Bacteria</taxon>
        <taxon>Bacillati</taxon>
        <taxon>Bacillota</taxon>
        <taxon>Bacilli</taxon>
        <taxon>Bacillales</taxon>
        <taxon>Sporolactobacillaceae</taxon>
        <taxon>Sporolactobacillus</taxon>
    </lineage>
</organism>
<dbReference type="Proteomes" id="UP001203004">
    <property type="component" value="Unassembled WGS sequence"/>
</dbReference>
<feature type="transmembrane region" description="Helical" evidence="1">
    <location>
        <begin position="7"/>
        <end position="26"/>
    </location>
</feature>
<gene>
    <name evidence="4" type="ORF">M3N64_03275</name>
</gene>
<keyword evidence="5" id="KW-1185">Reference proteome</keyword>
<dbReference type="PANTHER" id="PTHR31157:SF26">
    <property type="entry name" value="SCP-LIKE EXTRACELLULAR PROTEIN"/>
    <property type="match status" value="1"/>
</dbReference>
<dbReference type="Pfam" id="PF14504">
    <property type="entry name" value="CAP_assoc_N"/>
    <property type="match status" value="1"/>
</dbReference>
<name>A0ABT0M7Y2_9BACL</name>
<sequence length="350" mass="40463">MRKTNVIIFITAIIVFAGTFLISLVSPSSNNDNSSSINDHPMTMPSHTSFKVPKKGMHTFMGKTEQEIRRVLGKPERIDVTKFGYRWFIYGRESERYVQIGIDQESNRVTTIYVLGKKLATKPFTIGEKSQNIYAKVPVSDEISLSYKGAKIDFELNEEDMMTRPLMKFGDNWVQLNFDHLSDRLVGVRYMTTSVLATQHPYSMTYQGTLPQISKLSDKEWSAVNQGEDQEIYDISNIFRLRFDKKMLKWNREAHQAAYKHSKEMKVKNYFSHDSRWSGDLKERLEKEQIRFETAGENIAAQYPDAPAVSLGWLNSVDHRKNLLNDAFTELGVGSYQNYYTQDFVKPLLQ</sequence>
<dbReference type="InterPro" id="IPR035940">
    <property type="entry name" value="CAP_sf"/>
</dbReference>
<evidence type="ECO:0000313" key="4">
    <source>
        <dbReference type="EMBL" id="MCL1630966.1"/>
    </source>
</evidence>
<comment type="caution">
    <text evidence="4">The sequence shown here is derived from an EMBL/GenBank/DDBJ whole genome shotgun (WGS) entry which is preliminary data.</text>
</comment>
<evidence type="ECO:0000259" key="2">
    <source>
        <dbReference type="Pfam" id="PF00188"/>
    </source>
</evidence>
<dbReference type="EMBL" id="JAMAST010000002">
    <property type="protein sequence ID" value="MCL1630966.1"/>
    <property type="molecule type" value="Genomic_DNA"/>
</dbReference>
<protein>
    <submittedName>
        <fullName evidence="4">CAP domain-containing protein</fullName>
    </submittedName>
</protein>
<feature type="domain" description="CAP-associated" evidence="3">
    <location>
        <begin position="61"/>
        <end position="202"/>
    </location>
</feature>
<keyword evidence="1" id="KW-0812">Transmembrane</keyword>
<dbReference type="SUPFAM" id="SSF55797">
    <property type="entry name" value="PR-1-like"/>
    <property type="match status" value="1"/>
</dbReference>